<evidence type="ECO:0000313" key="3">
    <source>
        <dbReference type="EMBL" id="VAW72444.1"/>
    </source>
</evidence>
<evidence type="ECO:0000256" key="1">
    <source>
        <dbReference type="SAM" id="MobiDB-lite"/>
    </source>
</evidence>
<sequence length="386" mass="44344">MSPDTPPEKPVWLEEQPGIAAILHKVVDRLDKNTHSRLGFTLNPKTLPALFEQSETADLIWSLLQTLFESNPAIFSFHENKKSKPYDPVYTNARIRFNPAAQTTLRQWLNRPLRASELEVWRDSVEKNRKAFTGSIQRLSASKITVQGKTPEDIINGFIKIKPYIQCKAQAKNLTLRNLSARCFWQDSKFLDNREELLAQLYPQLQIATRPVIVNAMLPEKILGVLFIENQDNYTQGITGSPDALQQLALIYTAGFKLSAKRIRADEEASFHYHGNAGKHQVNQLTDWWYDRCQQNWPVYFWGDLDFSGMDILKKLKQRFAKVEAWQPGYQPMLELLLSGGGHTPEATSKQEQKDTGNTGCTYADTQLLPALREMQRFVDQEWVYQ</sequence>
<feature type="domain" description="Wadjet protein JetD C-terminal" evidence="2">
    <location>
        <begin position="218"/>
        <end position="325"/>
    </location>
</feature>
<feature type="region of interest" description="Disordered" evidence="1">
    <location>
        <begin position="341"/>
        <end position="360"/>
    </location>
</feature>
<proteinExistence type="predicted"/>
<organism evidence="3">
    <name type="scientific">hydrothermal vent metagenome</name>
    <dbReference type="NCBI Taxonomy" id="652676"/>
    <lineage>
        <taxon>unclassified sequences</taxon>
        <taxon>metagenomes</taxon>
        <taxon>ecological metagenomes</taxon>
    </lineage>
</organism>
<reference evidence="3" key="1">
    <citation type="submission" date="2018-06" db="EMBL/GenBank/DDBJ databases">
        <authorList>
            <person name="Zhirakovskaya E."/>
        </authorList>
    </citation>
    <scope>NUCLEOTIDE SEQUENCE</scope>
</reference>
<gene>
    <name evidence="3" type="ORF">MNBD_GAMMA10-2230</name>
</gene>
<dbReference type="InterPro" id="IPR024534">
    <property type="entry name" value="JetD_C"/>
</dbReference>
<dbReference type="EMBL" id="UOFJ01000663">
    <property type="protein sequence ID" value="VAW72444.1"/>
    <property type="molecule type" value="Genomic_DNA"/>
</dbReference>
<name>A0A3B0YU84_9ZZZZ</name>
<dbReference type="Pfam" id="PF09983">
    <property type="entry name" value="JetD_C"/>
    <property type="match status" value="1"/>
</dbReference>
<accession>A0A3B0YU84</accession>
<protein>
    <recommendedName>
        <fullName evidence="2">Wadjet protein JetD C-terminal domain-containing protein</fullName>
    </recommendedName>
</protein>
<dbReference type="AlphaFoldDB" id="A0A3B0YU84"/>
<evidence type="ECO:0000259" key="2">
    <source>
        <dbReference type="Pfam" id="PF09983"/>
    </source>
</evidence>